<feature type="domain" description="Helicase C-terminal" evidence="4">
    <location>
        <begin position="486"/>
        <end position="698"/>
    </location>
</feature>
<dbReference type="InterPro" id="IPR027417">
    <property type="entry name" value="P-loop_NTPase"/>
</dbReference>
<protein>
    <submittedName>
        <fullName evidence="5">Superfamily II DNA or RNA helicase</fullName>
    </submittedName>
</protein>
<evidence type="ECO:0000259" key="3">
    <source>
        <dbReference type="PROSITE" id="PS51192"/>
    </source>
</evidence>
<proteinExistence type="predicted"/>
<dbReference type="PANTHER" id="PTHR47962">
    <property type="entry name" value="ATP-DEPENDENT HELICASE LHR-RELATED-RELATED"/>
    <property type="match status" value="1"/>
</dbReference>
<dbReference type="InterPro" id="IPR014001">
    <property type="entry name" value="Helicase_ATP-bd"/>
</dbReference>
<evidence type="ECO:0000256" key="2">
    <source>
        <dbReference type="ARBA" id="ARBA00022840"/>
    </source>
</evidence>
<keyword evidence="1" id="KW-0547">Nucleotide-binding</keyword>
<dbReference type="GO" id="GO:0004386">
    <property type="term" value="F:helicase activity"/>
    <property type="evidence" value="ECO:0007669"/>
    <property type="project" value="UniProtKB-KW"/>
</dbReference>
<keyword evidence="5" id="KW-0378">Hydrolase</keyword>
<feature type="domain" description="Helicase ATP-binding" evidence="3">
    <location>
        <begin position="177"/>
        <end position="445"/>
    </location>
</feature>
<dbReference type="InterPro" id="IPR001650">
    <property type="entry name" value="Helicase_C-like"/>
</dbReference>
<dbReference type="NCBIfam" id="NF041067">
    <property type="entry name" value="DpdJ"/>
    <property type="match status" value="1"/>
</dbReference>
<evidence type="ECO:0000256" key="1">
    <source>
        <dbReference type="ARBA" id="ARBA00022741"/>
    </source>
</evidence>
<dbReference type="SMART" id="SM00487">
    <property type="entry name" value="DEXDc"/>
    <property type="match status" value="1"/>
</dbReference>
<reference evidence="5 6" key="1">
    <citation type="submission" date="2024-06" db="EMBL/GenBank/DDBJ databases">
        <title>Genomic Encyclopedia of Type Strains, Phase IV (KMG-IV): sequencing the most valuable type-strain genomes for metagenomic binning, comparative biology and taxonomic classification.</title>
        <authorList>
            <person name="Goeker M."/>
        </authorList>
    </citation>
    <scope>NUCLEOTIDE SEQUENCE [LARGE SCALE GENOMIC DNA]</scope>
    <source>
        <strain evidence="5 6">DSM 17809</strain>
    </source>
</reference>
<dbReference type="PROSITE" id="PS51194">
    <property type="entry name" value="HELICASE_CTER"/>
    <property type="match status" value="1"/>
</dbReference>
<evidence type="ECO:0000259" key="4">
    <source>
        <dbReference type="PROSITE" id="PS51194"/>
    </source>
</evidence>
<dbReference type="InterPro" id="IPR052511">
    <property type="entry name" value="ATP-dep_Helicase"/>
</dbReference>
<evidence type="ECO:0000313" key="5">
    <source>
        <dbReference type="EMBL" id="MET3527173.1"/>
    </source>
</evidence>
<keyword evidence="5" id="KW-0347">Helicase</keyword>
<dbReference type="RefSeq" id="WP_354297673.1">
    <property type="nucleotide sequence ID" value="NZ_JBEPLU010000001.1"/>
</dbReference>
<dbReference type="Proteomes" id="UP001549110">
    <property type="component" value="Unassembled WGS sequence"/>
</dbReference>
<name>A0ABV2EJH4_9CAUL</name>
<dbReference type="PROSITE" id="PS51192">
    <property type="entry name" value="HELICASE_ATP_BIND_1"/>
    <property type="match status" value="1"/>
</dbReference>
<sequence length="1514" mass="167908">MLIQVLDQVEQREARLLSWGLVDAFLTHAELHEIVDDALNAVPSFDGLTLLHAQDVVHALLDRTLIFEVGDQPGERFRSRMAEGVRLMFRLRQLFPKHAGPIGWQDAPTLVADFRFIWRRRRYPRRSISADAAIQDIGEAVSDLDARNALEVLVRGFGPTFTLAKFQVAATKRILTGLGRGTSQATLVSAGTGSGKTLAFYLPAMARIAAHIRRDKPSSRWVKVLALYPRNELLKDQFAEVYAQARALDATLAAQGRRKILIATFFGPTPANARAAEQGFGDEKRGKWPDHRDGIICESIRCPTEDCQGNLVWLHEDRQRNVERLRCDACGHRILEDEVVLTRERLKSNAPDILFTTTEMLNQRMSDSETQHLFGLGAKAERPVEIMLLDEVHTYAGRSGAQVAFLLRRWRTLLKKSVSFVGLSATLRDGAKFLAQLTGLPEQSAVEVTPANSDMIDEGAEYMLALRGDPVSQTALMSTTIQAAMLISRLLDSPRERKSRGAFGERLFLFTDDLDVTNRMYFAMLDAEGRNSWGNFDAQNHPQGGLAILRRPSASLLRKLHGQDWQAPLDIGHPLDSTDRKAVGRVMSSDPGVGQNLDIVVATATLEVGFNDPLVGAVIQHKAPRDVAQFLQRKGRAGRSRKMRPWTIVVLSDYGRDRIAYQGYDLLFDPELAVRSLPTGNRYVRRIQSVYATLDYLGQQLNAAPDGSVWRNLSGPTDWRPDQDRQSRMARAIMRILSEPAERDRYATFLGRVLRLEEREIELLLWDYPRPLLTEVLPTALRRLETGWGSQGAAGDTVVANSPLPEFAPANLFSDLNLPEVFIGLPARGGQTPPPQVMPILQAMRDFAPGRVSRRFALSHAAERHWVCPALDANPRQAISLAAIMETDLLGDWAVNTPAGVYRYPVYRPLRINTDQTPFNVLDTSQARLDWRSQIVARAAGLALEMPQRDPWADLFSEVRFFTHQNLAPVEVRRFAVASAAEIRFKDGSATQKTFTFDEAGRPAAIGFSLSTDALCLKLALPEALWAALGPEDSALHRAVRTARFHDQARSGPYLANVDNAFAREWLAHLLLAALSNEAMAKSISLREAADNLASGRADLSLDQTLTILFQSAIVDDADAHGNTQDKLRQALSNHLADTAVVSDLHRLAAILWNPVTEDWEPWLQRRFAATVAAAATNAIASLCPEIDVDSLVADIDPGPREAVDEIAEAPALEVWISELSPGGNGLIEEVLKQYADDPRRFFSLMTAALRDNDFLLSDFQMVRFLEELDARPSGDIAEATAQYRAAYGALESHHRFTALRQALAEDGYVTFHAFIVAIANRILRPGSGPASDSFLLDGLTRWSAEEARLGVELDARVIAYRLSRRDDIDAALLGAGIDVPTINPDQWRFAVIYSLLWPRGAHIRRSGLNLYSPFLDFPLPEPLLLKPHLGRGLEVISIESPGWQDRCLDRLARDGAATLACPMSAASDLADAFSFLATNPVQTGYLSVYARVQAVRRVENAFEVDLDIAEAVQ</sequence>
<comment type="caution">
    <text evidence="5">The sequence shown here is derived from an EMBL/GenBank/DDBJ whole genome shotgun (WGS) entry which is preliminary data.</text>
</comment>
<dbReference type="Gene3D" id="3.40.50.300">
    <property type="entry name" value="P-loop containing nucleotide triphosphate hydrolases"/>
    <property type="match status" value="2"/>
</dbReference>
<dbReference type="InterPro" id="IPR011545">
    <property type="entry name" value="DEAD/DEAH_box_helicase_dom"/>
</dbReference>
<dbReference type="EMBL" id="JBEPLU010000001">
    <property type="protein sequence ID" value="MET3527173.1"/>
    <property type="molecule type" value="Genomic_DNA"/>
</dbReference>
<gene>
    <name evidence="5" type="ORF">ABID41_002268</name>
</gene>
<organism evidence="5 6">
    <name type="scientific">Phenylobacterium koreense</name>
    <dbReference type="NCBI Taxonomy" id="266125"/>
    <lineage>
        <taxon>Bacteria</taxon>
        <taxon>Pseudomonadati</taxon>
        <taxon>Pseudomonadota</taxon>
        <taxon>Alphaproteobacteria</taxon>
        <taxon>Caulobacterales</taxon>
        <taxon>Caulobacteraceae</taxon>
        <taxon>Phenylobacterium</taxon>
    </lineage>
</organism>
<dbReference type="Pfam" id="PF00271">
    <property type="entry name" value="Helicase_C"/>
    <property type="match status" value="1"/>
</dbReference>
<dbReference type="PANTHER" id="PTHR47962:SF5">
    <property type="entry name" value="ATP-DEPENDENT HELICASE LHR-RELATED"/>
    <property type="match status" value="1"/>
</dbReference>
<keyword evidence="6" id="KW-1185">Reference proteome</keyword>
<keyword evidence="2" id="KW-0067">ATP-binding</keyword>
<accession>A0ABV2EJH4</accession>
<dbReference type="Pfam" id="PF00270">
    <property type="entry name" value="DEAD"/>
    <property type="match status" value="1"/>
</dbReference>
<evidence type="ECO:0000313" key="6">
    <source>
        <dbReference type="Proteomes" id="UP001549110"/>
    </source>
</evidence>
<dbReference type="SUPFAM" id="SSF52540">
    <property type="entry name" value="P-loop containing nucleoside triphosphate hydrolases"/>
    <property type="match status" value="1"/>
</dbReference>